<dbReference type="SUPFAM" id="SSF47226">
    <property type="entry name" value="Histidine-containing phosphotransfer domain, HPT domain"/>
    <property type="match status" value="1"/>
</dbReference>
<sequence>MSPLLEQFLIEGRDFLEQIGQKLLSLEEDPGNEDIIGEIFRAVHTLKGNSGLFDMPSLTSVVHAAEDLLDRVRDRTMEMTPELTDALLDAMDFVNRLFEDVESRGAIRPDYSAQSADIAVRLRNLLPPRAPQAVGLFEEEEASRVEPPADWSWLGRVPDAERLAAFASLSAAASVFVVRYRPEAECFFKGEDPMLLVRTAPGILLFDITTPEPWPEAASLDVYRCNLQFDLVSSASAEEVEHHFRYVRDQAAFYTVPAVALALPSGESGAKAGGAVDDAMIAPIFLEQARDRLEAGDLDGLLAVTGTALDMINPALQVASALRWVKRLVEAGAGIGPVTFLIDALSRNARPDWSSYAGPMEGPQAVATAPSRPESVAEPAFALPIGDPEQARVSDDLVRTQIVMLQQPSRPVELAGRIRSVRNVVANLLGAMGETYALVALEEATRTALDGADAAPLIAFLDTIAFSGEMARDRIEVPALEPPLALMEIAPRETVLEGASRSAMPAAPPPPPPAPRAALPDPEAGDPGRRAGEAPGADRGVRVLKVSQEKVDRLMDLIGEMVVAKNALPYLAARAEDHFGSRDLSREIKSQYAIINRIAEEMQDGIMQVRMLPVGAVFQRFPRLVRDVSRQLGKLVRLVVEGEDTEADKNIVESLADPMIHILRNSLDHGLETPDVRRAQNKPEEGRLTVRASQEGDRVLIEIEDDGKGIDPDVIKRKAFEKGLIDEQRLETLSDAEAVQLVFAAGFSTADQISNLSGRGVGMDVVKSSLEKVGGQVQLTSVKGKGTRILLSLPLSMSVSNVMMVHIAGQQYGVPMENVVETVRVAGKDIHVFKEQRTAVLRGRIVPLYDANRLLSRDSAPQPNADGEYAVLVVRIGGQTVGIIVDGFAQTIDVILKPLEGPLACISGFSGSALLGDGSVLLVLNLKELL</sequence>
<evidence type="ECO:0000256" key="1">
    <source>
        <dbReference type="ARBA" id="ARBA00000085"/>
    </source>
</evidence>
<evidence type="ECO:0000256" key="4">
    <source>
        <dbReference type="ARBA" id="ARBA00022553"/>
    </source>
</evidence>
<evidence type="ECO:0000256" key="5">
    <source>
        <dbReference type="ARBA" id="ARBA00022679"/>
    </source>
</evidence>
<keyword evidence="15" id="KW-1185">Reference proteome</keyword>
<gene>
    <name evidence="14" type="ORF">LRX75_03175</name>
</gene>
<dbReference type="FunFam" id="3.30.565.10:FF:000016">
    <property type="entry name" value="Chemotaxis protein CheA, putative"/>
    <property type="match status" value="1"/>
</dbReference>
<evidence type="ECO:0000259" key="12">
    <source>
        <dbReference type="PROSITE" id="PS50851"/>
    </source>
</evidence>
<accession>A0A9X1NPI7</accession>
<evidence type="ECO:0000259" key="13">
    <source>
        <dbReference type="PROSITE" id="PS50894"/>
    </source>
</evidence>
<dbReference type="PANTHER" id="PTHR43395">
    <property type="entry name" value="SENSOR HISTIDINE KINASE CHEA"/>
    <property type="match status" value="1"/>
</dbReference>
<dbReference type="GO" id="GO:0005737">
    <property type="term" value="C:cytoplasm"/>
    <property type="evidence" value="ECO:0007669"/>
    <property type="project" value="InterPro"/>
</dbReference>
<dbReference type="CDD" id="cd00088">
    <property type="entry name" value="HPT"/>
    <property type="match status" value="1"/>
</dbReference>
<evidence type="ECO:0000256" key="7">
    <source>
        <dbReference type="ARBA" id="ARBA00023012"/>
    </source>
</evidence>
<dbReference type="InterPro" id="IPR004358">
    <property type="entry name" value="Sig_transdc_His_kin-like_C"/>
</dbReference>
<evidence type="ECO:0000256" key="2">
    <source>
        <dbReference type="ARBA" id="ARBA00012438"/>
    </source>
</evidence>
<comment type="caution">
    <text evidence="14">The sequence shown here is derived from an EMBL/GenBank/DDBJ whole genome shotgun (WGS) entry which is preliminary data.</text>
</comment>
<evidence type="ECO:0000256" key="6">
    <source>
        <dbReference type="ARBA" id="ARBA00022777"/>
    </source>
</evidence>
<dbReference type="GO" id="GO:0006935">
    <property type="term" value="P:chemotaxis"/>
    <property type="evidence" value="ECO:0007669"/>
    <property type="project" value="UniProtKB-KW"/>
</dbReference>
<evidence type="ECO:0000256" key="3">
    <source>
        <dbReference type="ARBA" id="ARBA00021495"/>
    </source>
</evidence>
<dbReference type="RefSeq" id="WP_231811802.1">
    <property type="nucleotide sequence ID" value="NZ_JAJOZR010000001.1"/>
</dbReference>
<dbReference type="InterPro" id="IPR003594">
    <property type="entry name" value="HATPase_dom"/>
</dbReference>
<dbReference type="CDD" id="cd16916">
    <property type="entry name" value="HATPase_CheA-like"/>
    <property type="match status" value="1"/>
</dbReference>
<dbReference type="SUPFAM" id="SSF50341">
    <property type="entry name" value="CheW-like"/>
    <property type="match status" value="1"/>
</dbReference>
<comment type="catalytic activity">
    <reaction evidence="1">
        <text>ATP + protein L-histidine = ADP + protein N-phospho-L-histidine.</text>
        <dbReference type="EC" id="2.7.13.3"/>
    </reaction>
</comment>
<dbReference type="SMART" id="SM00073">
    <property type="entry name" value="HPT"/>
    <property type="match status" value="1"/>
</dbReference>
<dbReference type="EC" id="2.7.13.3" evidence="2"/>
<dbReference type="InterPro" id="IPR005467">
    <property type="entry name" value="His_kinase_dom"/>
</dbReference>
<dbReference type="PROSITE" id="PS50851">
    <property type="entry name" value="CHEW"/>
    <property type="match status" value="1"/>
</dbReference>
<dbReference type="InterPro" id="IPR008207">
    <property type="entry name" value="Sig_transdc_His_kin_Hpt_dom"/>
</dbReference>
<feature type="domain" description="CheW-like" evidence="12">
    <location>
        <begin position="799"/>
        <end position="930"/>
    </location>
</feature>
<dbReference type="InterPro" id="IPR036641">
    <property type="entry name" value="HPT_dom_sf"/>
</dbReference>
<dbReference type="SMART" id="SM00387">
    <property type="entry name" value="HATPase_c"/>
    <property type="match status" value="1"/>
</dbReference>
<proteinExistence type="predicted"/>
<dbReference type="PRINTS" id="PR00344">
    <property type="entry name" value="BCTRLSENSOR"/>
</dbReference>
<dbReference type="InterPro" id="IPR036097">
    <property type="entry name" value="HisK_dim/P_sf"/>
</dbReference>
<feature type="modified residue" description="Phosphohistidine" evidence="9">
    <location>
        <position position="44"/>
    </location>
</feature>
<dbReference type="Gene3D" id="1.10.287.560">
    <property type="entry name" value="Histidine kinase CheA-like, homodimeric domain"/>
    <property type="match status" value="1"/>
</dbReference>
<feature type="compositionally biased region" description="Pro residues" evidence="10">
    <location>
        <begin position="506"/>
        <end position="515"/>
    </location>
</feature>
<dbReference type="Pfam" id="PF01584">
    <property type="entry name" value="CheW"/>
    <property type="match status" value="1"/>
</dbReference>
<evidence type="ECO:0000259" key="11">
    <source>
        <dbReference type="PROSITE" id="PS50109"/>
    </source>
</evidence>
<dbReference type="PANTHER" id="PTHR43395:SF1">
    <property type="entry name" value="CHEMOTAXIS PROTEIN CHEA"/>
    <property type="match status" value="1"/>
</dbReference>
<dbReference type="Pfam" id="PF02518">
    <property type="entry name" value="HATPase_c"/>
    <property type="match status" value="1"/>
</dbReference>
<keyword evidence="6" id="KW-0418">Kinase</keyword>
<dbReference type="InterPro" id="IPR002545">
    <property type="entry name" value="CheW-lke_dom"/>
</dbReference>
<dbReference type="Gene3D" id="2.30.30.40">
    <property type="entry name" value="SH3 Domains"/>
    <property type="match status" value="1"/>
</dbReference>
<feature type="region of interest" description="Disordered" evidence="10">
    <location>
        <begin position="497"/>
        <end position="541"/>
    </location>
</feature>
<dbReference type="Proteomes" id="UP001139089">
    <property type="component" value="Unassembled WGS sequence"/>
</dbReference>
<dbReference type="GO" id="GO:0000155">
    <property type="term" value="F:phosphorelay sensor kinase activity"/>
    <property type="evidence" value="ECO:0007669"/>
    <property type="project" value="InterPro"/>
</dbReference>
<feature type="domain" description="Histidine kinase" evidence="11">
    <location>
        <begin position="594"/>
        <end position="797"/>
    </location>
</feature>
<evidence type="ECO:0000256" key="10">
    <source>
        <dbReference type="SAM" id="MobiDB-lite"/>
    </source>
</evidence>
<keyword evidence="7" id="KW-0902">Two-component regulatory system</keyword>
<protein>
    <recommendedName>
        <fullName evidence="3">Chemotaxis protein CheA</fullName>
        <ecNumber evidence="2">2.7.13.3</ecNumber>
    </recommendedName>
</protein>
<dbReference type="GO" id="GO:0005524">
    <property type="term" value="F:ATP binding"/>
    <property type="evidence" value="ECO:0007669"/>
    <property type="project" value="UniProtKB-KW"/>
</dbReference>
<feature type="domain" description="HPt" evidence="13">
    <location>
        <begin position="1"/>
        <end position="101"/>
    </location>
</feature>
<dbReference type="PROSITE" id="PS50894">
    <property type="entry name" value="HPT"/>
    <property type="match status" value="1"/>
</dbReference>
<dbReference type="InterPro" id="IPR051315">
    <property type="entry name" value="Bact_Chemotaxis_CheA"/>
</dbReference>
<dbReference type="SUPFAM" id="SSF55874">
    <property type="entry name" value="ATPase domain of HSP90 chaperone/DNA topoisomerase II/histidine kinase"/>
    <property type="match status" value="1"/>
</dbReference>
<evidence type="ECO:0000313" key="15">
    <source>
        <dbReference type="Proteomes" id="UP001139089"/>
    </source>
</evidence>
<dbReference type="SMART" id="SM00260">
    <property type="entry name" value="CheW"/>
    <property type="match status" value="1"/>
</dbReference>
<dbReference type="Pfam" id="PF01627">
    <property type="entry name" value="Hpt"/>
    <property type="match status" value="1"/>
</dbReference>
<dbReference type="InterPro" id="IPR036061">
    <property type="entry name" value="CheW-like_dom_sf"/>
</dbReference>
<evidence type="ECO:0000313" key="14">
    <source>
        <dbReference type="EMBL" id="MCD7108038.1"/>
    </source>
</evidence>
<dbReference type="EMBL" id="JAJOZR010000001">
    <property type="protein sequence ID" value="MCD7108038.1"/>
    <property type="molecule type" value="Genomic_DNA"/>
</dbReference>
<reference evidence="14" key="1">
    <citation type="submission" date="2021-12" db="EMBL/GenBank/DDBJ databases">
        <authorList>
            <person name="Li Y."/>
        </authorList>
    </citation>
    <scope>NUCLEOTIDE SEQUENCE</scope>
    <source>
        <strain evidence="14">DKSPLA3</strain>
    </source>
</reference>
<dbReference type="SUPFAM" id="SSF47384">
    <property type="entry name" value="Homodimeric domain of signal transducing histidine kinase"/>
    <property type="match status" value="1"/>
</dbReference>
<evidence type="ECO:0000256" key="8">
    <source>
        <dbReference type="ARBA" id="ARBA00035100"/>
    </source>
</evidence>
<dbReference type="Gene3D" id="1.20.120.160">
    <property type="entry name" value="HPT domain"/>
    <property type="match status" value="1"/>
</dbReference>
<dbReference type="SMART" id="SM01231">
    <property type="entry name" value="H-kinase_dim"/>
    <property type="match status" value="1"/>
</dbReference>
<organism evidence="14 15">
    <name type="scientific">Rhizobium quercicola</name>
    <dbReference type="NCBI Taxonomy" id="2901226"/>
    <lineage>
        <taxon>Bacteria</taxon>
        <taxon>Pseudomonadati</taxon>
        <taxon>Pseudomonadota</taxon>
        <taxon>Alphaproteobacteria</taxon>
        <taxon>Hyphomicrobiales</taxon>
        <taxon>Rhizobiaceae</taxon>
        <taxon>Rhizobium/Agrobacterium group</taxon>
        <taxon>Rhizobium</taxon>
    </lineage>
</organism>
<dbReference type="InterPro" id="IPR004105">
    <property type="entry name" value="CheA-like_dim"/>
</dbReference>
<name>A0A9X1NPI7_9HYPH</name>
<dbReference type="InterPro" id="IPR036890">
    <property type="entry name" value="HATPase_C_sf"/>
</dbReference>
<keyword evidence="5" id="KW-0808">Transferase</keyword>
<dbReference type="PROSITE" id="PS50109">
    <property type="entry name" value="HIS_KIN"/>
    <property type="match status" value="1"/>
</dbReference>
<dbReference type="Gene3D" id="3.30.565.10">
    <property type="entry name" value="Histidine kinase-like ATPase, C-terminal domain"/>
    <property type="match status" value="1"/>
</dbReference>
<dbReference type="InterPro" id="IPR037006">
    <property type="entry name" value="CheA-like_homodim_sf"/>
</dbReference>
<comment type="function">
    <text evidence="8">Involved in the transmission of sensory signals from the chemoreceptors to the flagellar motors. CheA is autophosphorylated; it can transfer its phosphate group to either CheB or CheY.</text>
</comment>
<dbReference type="Pfam" id="PF02895">
    <property type="entry name" value="H-kinase_dim"/>
    <property type="match status" value="1"/>
</dbReference>
<dbReference type="AlphaFoldDB" id="A0A9X1NPI7"/>
<keyword evidence="4 9" id="KW-0597">Phosphoprotein</keyword>
<evidence type="ECO:0000256" key="9">
    <source>
        <dbReference type="PROSITE-ProRule" id="PRU00110"/>
    </source>
</evidence>